<keyword evidence="3" id="KW-1185">Reference proteome</keyword>
<protein>
    <submittedName>
        <fullName evidence="2">Uncharacterized protein</fullName>
    </submittedName>
</protein>
<dbReference type="Proteomes" id="UP000278085">
    <property type="component" value="Unassembled WGS sequence"/>
</dbReference>
<dbReference type="AlphaFoldDB" id="A0A430HHY0"/>
<proteinExistence type="predicted"/>
<gene>
    <name evidence="2" type="ORF">EJB06_20530</name>
</gene>
<feature type="chain" id="PRO_5019347135" evidence="1">
    <location>
        <begin position="22"/>
        <end position="132"/>
    </location>
</feature>
<feature type="signal peptide" evidence="1">
    <location>
        <begin position="1"/>
        <end position="21"/>
    </location>
</feature>
<evidence type="ECO:0000256" key="1">
    <source>
        <dbReference type="SAM" id="SignalP"/>
    </source>
</evidence>
<dbReference type="RefSeq" id="WP_126075885.1">
    <property type="nucleotide sequence ID" value="NZ_CP051166.1"/>
</dbReference>
<sequence>MKKNIVNFCAALSMSIVSSFAAAQYADVDGRYTSDSIHLQIIVLNPESGDVAATTSVITGACSGNIAGLGKVSGNKLSFSPYVKEAGAESCVVHVEFDGNRKRAKISAAGVCSAYHGGGCGWEGKTTLKKSR</sequence>
<reference evidence="2 3" key="1">
    <citation type="submission" date="2018-12" db="EMBL/GenBank/DDBJ databases">
        <authorList>
            <person name="Yang E."/>
        </authorList>
    </citation>
    <scope>NUCLEOTIDE SEQUENCE [LARGE SCALE GENOMIC DNA]</scope>
    <source>
        <strain evidence="2 3">SOD</strain>
    </source>
</reference>
<evidence type="ECO:0000313" key="3">
    <source>
        <dbReference type="Proteomes" id="UP000278085"/>
    </source>
</evidence>
<accession>A0A430HHY0</accession>
<organism evidence="2 3">
    <name type="scientific">Massilia atriviolacea</name>
    <dbReference type="NCBI Taxonomy" id="2495579"/>
    <lineage>
        <taxon>Bacteria</taxon>
        <taxon>Pseudomonadati</taxon>
        <taxon>Pseudomonadota</taxon>
        <taxon>Betaproteobacteria</taxon>
        <taxon>Burkholderiales</taxon>
        <taxon>Oxalobacteraceae</taxon>
        <taxon>Telluria group</taxon>
        <taxon>Massilia</taxon>
    </lineage>
</organism>
<name>A0A430HHY0_9BURK</name>
<comment type="caution">
    <text evidence="2">The sequence shown here is derived from an EMBL/GenBank/DDBJ whole genome shotgun (WGS) entry which is preliminary data.</text>
</comment>
<dbReference type="OrthoDB" id="8759007at2"/>
<dbReference type="EMBL" id="RXLQ01000011">
    <property type="protein sequence ID" value="RSZ57116.1"/>
    <property type="molecule type" value="Genomic_DNA"/>
</dbReference>
<keyword evidence="1" id="KW-0732">Signal</keyword>
<evidence type="ECO:0000313" key="2">
    <source>
        <dbReference type="EMBL" id="RSZ57116.1"/>
    </source>
</evidence>